<dbReference type="InterPro" id="IPR009003">
    <property type="entry name" value="Peptidase_S1_PA"/>
</dbReference>
<dbReference type="GO" id="GO:0006508">
    <property type="term" value="P:proteolysis"/>
    <property type="evidence" value="ECO:0007669"/>
    <property type="project" value="UniProtKB-KW"/>
</dbReference>
<dbReference type="InterPro" id="IPR018114">
    <property type="entry name" value="TRYPSIN_HIS"/>
</dbReference>
<keyword evidence="7" id="KW-0732">Signal</keyword>
<accession>A0AAD1S517</accession>
<dbReference type="GO" id="GO:0004252">
    <property type="term" value="F:serine-type endopeptidase activity"/>
    <property type="evidence" value="ECO:0007669"/>
    <property type="project" value="InterPro"/>
</dbReference>
<proteinExistence type="inferred from homology"/>
<sequence>MASERSLRVLIPLLCFILDVHTGSLNYQIIGGHEAVPHSKPWMAYISYTNHGMTYICGGFLVRKDFVMTAAHCGGSNIKVSLGLHAVKEKNDKNTFSVLNIYRHPNYNSETHENDIMLLQMNDEILLNENIKVIALHKKNKKVPVGTECNVAGWGKTNRYLNVSSQVLMEVNVTIVRNKECQNILDMPIDSSMICAGQSGTKGDAAQGDSGSPLVCEGVATGIVSFGNEKPPGVYTLISSFLPWIRKIMSFSKPTMKDKTYRPLTS</sequence>
<dbReference type="InterPro" id="IPR001314">
    <property type="entry name" value="Peptidase_S1A"/>
</dbReference>
<evidence type="ECO:0000256" key="1">
    <source>
        <dbReference type="ARBA" id="ARBA00022670"/>
    </source>
</evidence>
<dbReference type="Pfam" id="PF00089">
    <property type="entry name" value="Trypsin"/>
    <property type="match status" value="1"/>
</dbReference>
<dbReference type="FunFam" id="2.40.10.10:FF:000005">
    <property type="entry name" value="Serine protease 37"/>
    <property type="match status" value="1"/>
</dbReference>
<evidence type="ECO:0000256" key="2">
    <source>
        <dbReference type="ARBA" id="ARBA00022801"/>
    </source>
</evidence>
<evidence type="ECO:0000256" key="7">
    <source>
        <dbReference type="SAM" id="SignalP"/>
    </source>
</evidence>
<name>A0AAD1S517_PELCU</name>
<evidence type="ECO:0000256" key="3">
    <source>
        <dbReference type="ARBA" id="ARBA00022825"/>
    </source>
</evidence>
<feature type="domain" description="Peptidase S1" evidence="8">
    <location>
        <begin position="29"/>
        <end position="250"/>
    </location>
</feature>
<dbReference type="PROSITE" id="PS00134">
    <property type="entry name" value="TRYPSIN_HIS"/>
    <property type="match status" value="1"/>
</dbReference>
<keyword evidence="1 6" id="KW-0645">Protease</keyword>
<dbReference type="CDD" id="cd00190">
    <property type="entry name" value="Tryp_SPc"/>
    <property type="match status" value="1"/>
</dbReference>
<gene>
    <name evidence="9" type="ORF">PECUL_23A001962</name>
</gene>
<dbReference type="PANTHER" id="PTHR24271:SF50">
    <property type="match status" value="1"/>
</dbReference>
<dbReference type="PRINTS" id="PR00722">
    <property type="entry name" value="CHYMOTRYPSIN"/>
</dbReference>
<protein>
    <submittedName>
        <fullName evidence="9">Mast cell protease 1A-like</fullName>
    </submittedName>
</protein>
<dbReference type="SMART" id="SM00020">
    <property type="entry name" value="Tryp_SPc"/>
    <property type="match status" value="1"/>
</dbReference>
<keyword evidence="4" id="KW-1015">Disulfide bond</keyword>
<dbReference type="AlphaFoldDB" id="A0AAD1S517"/>
<dbReference type="FunFam" id="2.40.10.10:FF:000002">
    <property type="entry name" value="Transmembrane protease serine"/>
    <property type="match status" value="1"/>
</dbReference>
<dbReference type="InterPro" id="IPR033116">
    <property type="entry name" value="TRYPSIN_SER"/>
</dbReference>
<evidence type="ECO:0000259" key="8">
    <source>
        <dbReference type="PROSITE" id="PS50240"/>
    </source>
</evidence>
<evidence type="ECO:0000313" key="10">
    <source>
        <dbReference type="Proteomes" id="UP001295444"/>
    </source>
</evidence>
<keyword evidence="10" id="KW-1185">Reference proteome</keyword>
<comment type="similarity">
    <text evidence="5">Belongs to the peptidase S1 family. CLIP subfamily.</text>
</comment>
<dbReference type="Gene3D" id="2.40.10.10">
    <property type="entry name" value="Trypsin-like serine proteases"/>
    <property type="match status" value="2"/>
</dbReference>
<feature type="chain" id="PRO_5042186035" evidence="7">
    <location>
        <begin position="23"/>
        <end position="266"/>
    </location>
</feature>
<dbReference type="PROSITE" id="PS00135">
    <property type="entry name" value="TRYPSIN_SER"/>
    <property type="match status" value="1"/>
</dbReference>
<evidence type="ECO:0000313" key="9">
    <source>
        <dbReference type="EMBL" id="CAH2292936.1"/>
    </source>
</evidence>
<evidence type="ECO:0000256" key="6">
    <source>
        <dbReference type="RuleBase" id="RU363034"/>
    </source>
</evidence>
<keyword evidence="3 6" id="KW-0720">Serine protease</keyword>
<feature type="signal peptide" evidence="7">
    <location>
        <begin position="1"/>
        <end position="22"/>
    </location>
</feature>
<evidence type="ECO:0000256" key="5">
    <source>
        <dbReference type="ARBA" id="ARBA00024195"/>
    </source>
</evidence>
<dbReference type="InterPro" id="IPR043504">
    <property type="entry name" value="Peptidase_S1_PA_chymotrypsin"/>
</dbReference>
<dbReference type="PROSITE" id="PS50240">
    <property type="entry name" value="TRYPSIN_DOM"/>
    <property type="match status" value="1"/>
</dbReference>
<dbReference type="EMBL" id="OW240916">
    <property type="protein sequence ID" value="CAH2292936.1"/>
    <property type="molecule type" value="Genomic_DNA"/>
</dbReference>
<dbReference type="Proteomes" id="UP001295444">
    <property type="component" value="Chromosome 05"/>
</dbReference>
<reference evidence="9" key="1">
    <citation type="submission" date="2022-03" db="EMBL/GenBank/DDBJ databases">
        <authorList>
            <person name="Alioto T."/>
            <person name="Alioto T."/>
            <person name="Gomez Garrido J."/>
        </authorList>
    </citation>
    <scope>NUCLEOTIDE SEQUENCE</scope>
</reference>
<keyword evidence="2 6" id="KW-0378">Hydrolase</keyword>
<dbReference type="SUPFAM" id="SSF50494">
    <property type="entry name" value="Trypsin-like serine proteases"/>
    <property type="match status" value="1"/>
</dbReference>
<dbReference type="InterPro" id="IPR001254">
    <property type="entry name" value="Trypsin_dom"/>
</dbReference>
<evidence type="ECO:0000256" key="4">
    <source>
        <dbReference type="ARBA" id="ARBA00023157"/>
    </source>
</evidence>
<dbReference type="PANTHER" id="PTHR24271">
    <property type="entry name" value="KALLIKREIN-RELATED"/>
    <property type="match status" value="1"/>
</dbReference>
<organism evidence="9 10">
    <name type="scientific">Pelobates cultripes</name>
    <name type="common">Western spadefoot toad</name>
    <dbReference type="NCBI Taxonomy" id="61616"/>
    <lineage>
        <taxon>Eukaryota</taxon>
        <taxon>Metazoa</taxon>
        <taxon>Chordata</taxon>
        <taxon>Craniata</taxon>
        <taxon>Vertebrata</taxon>
        <taxon>Euteleostomi</taxon>
        <taxon>Amphibia</taxon>
        <taxon>Batrachia</taxon>
        <taxon>Anura</taxon>
        <taxon>Pelobatoidea</taxon>
        <taxon>Pelobatidae</taxon>
        <taxon>Pelobates</taxon>
    </lineage>
</organism>